<dbReference type="GO" id="GO:0080120">
    <property type="term" value="P:CAAX-box protein maturation"/>
    <property type="evidence" value="ECO:0007669"/>
    <property type="project" value="UniProtKB-ARBA"/>
</dbReference>
<keyword evidence="4" id="KW-1185">Reference proteome</keyword>
<dbReference type="AlphaFoldDB" id="A0A4D7APC3"/>
<gene>
    <name evidence="3" type="ORF">EIO64_09960</name>
</gene>
<keyword evidence="1" id="KW-1133">Transmembrane helix</keyword>
<dbReference type="EMBL" id="CP034413">
    <property type="protein sequence ID" value="QCI59498.1"/>
    <property type="molecule type" value="Genomic_DNA"/>
</dbReference>
<dbReference type="InterPro" id="IPR003675">
    <property type="entry name" value="Rce1/LyrA-like_dom"/>
</dbReference>
<reference evidence="4" key="1">
    <citation type="submission" date="2018-12" db="EMBL/GenBank/DDBJ databases">
        <title>Dusodibacter welbiota gen. nov., sp. nov., isolated from human faeces and emended description of the Oscillibacter genus.</title>
        <authorList>
            <person name="Le Roy T."/>
            <person name="Van der Smissen P."/>
            <person name="Delzenne N."/>
            <person name="Muccioli G."/>
            <person name="Collet J.F."/>
            <person name="Cani P.D."/>
        </authorList>
    </citation>
    <scope>NUCLEOTIDE SEQUENCE [LARGE SCALE GENOMIC DNA]</scope>
    <source>
        <strain evidence="4">J115</strain>
    </source>
</reference>
<dbReference type="GeneID" id="89520675"/>
<keyword evidence="3" id="KW-0482">Metalloprotease</keyword>
<keyword evidence="1" id="KW-0812">Transmembrane</keyword>
<evidence type="ECO:0000313" key="3">
    <source>
        <dbReference type="EMBL" id="QCI59498.1"/>
    </source>
</evidence>
<dbReference type="KEGG" id="obj:EIO64_09960"/>
<dbReference type="InterPro" id="IPR052710">
    <property type="entry name" value="CAAX_protease"/>
</dbReference>
<dbReference type="Pfam" id="PF02517">
    <property type="entry name" value="Rce1-like"/>
    <property type="match status" value="1"/>
</dbReference>
<dbReference type="Proteomes" id="UP000298642">
    <property type="component" value="Chromosome"/>
</dbReference>
<evidence type="ECO:0000259" key="2">
    <source>
        <dbReference type="Pfam" id="PF02517"/>
    </source>
</evidence>
<keyword evidence="1" id="KW-0472">Membrane</keyword>
<keyword evidence="3" id="KW-0378">Hydrolase</keyword>
<evidence type="ECO:0000313" key="4">
    <source>
        <dbReference type="Proteomes" id="UP000298642"/>
    </source>
</evidence>
<dbReference type="GO" id="GO:0006508">
    <property type="term" value="P:proteolysis"/>
    <property type="evidence" value="ECO:0007669"/>
    <property type="project" value="UniProtKB-KW"/>
</dbReference>
<feature type="transmembrane region" description="Helical" evidence="1">
    <location>
        <begin position="163"/>
        <end position="184"/>
    </location>
</feature>
<feature type="domain" description="CAAX prenyl protease 2/Lysostaphin resistance protein A-like" evidence="2">
    <location>
        <begin position="134"/>
        <end position="229"/>
    </location>
</feature>
<dbReference type="PANTHER" id="PTHR36435:SF1">
    <property type="entry name" value="CAAX AMINO TERMINAL PROTEASE FAMILY PROTEIN"/>
    <property type="match status" value="1"/>
</dbReference>
<name>A0A4D7APC3_9FIRM</name>
<dbReference type="PANTHER" id="PTHR36435">
    <property type="entry name" value="SLR1288 PROTEIN"/>
    <property type="match status" value="1"/>
</dbReference>
<organism evidence="3 4">
    <name type="scientific">Dysosmobacter welbionis</name>
    <dbReference type="NCBI Taxonomy" id="2093857"/>
    <lineage>
        <taxon>Bacteria</taxon>
        <taxon>Bacillati</taxon>
        <taxon>Bacillota</taxon>
        <taxon>Clostridia</taxon>
        <taxon>Eubacteriales</taxon>
        <taxon>Oscillospiraceae</taxon>
        <taxon>Dysosmobacter</taxon>
    </lineage>
</organism>
<evidence type="ECO:0000256" key="1">
    <source>
        <dbReference type="SAM" id="Phobius"/>
    </source>
</evidence>
<protein>
    <submittedName>
        <fullName evidence="3">CPBP family intramembrane metalloprotease</fullName>
    </submittedName>
</protein>
<dbReference type="GO" id="GO:0008237">
    <property type="term" value="F:metallopeptidase activity"/>
    <property type="evidence" value="ECO:0007669"/>
    <property type="project" value="UniProtKB-KW"/>
</dbReference>
<dbReference type="GO" id="GO:0004175">
    <property type="term" value="F:endopeptidase activity"/>
    <property type="evidence" value="ECO:0007669"/>
    <property type="project" value="UniProtKB-ARBA"/>
</dbReference>
<keyword evidence="3" id="KW-0645">Protease</keyword>
<feature type="transmembrane region" description="Helical" evidence="1">
    <location>
        <begin position="56"/>
        <end position="73"/>
    </location>
</feature>
<feature type="transmembrane region" description="Helical" evidence="1">
    <location>
        <begin position="20"/>
        <end position="44"/>
    </location>
</feature>
<dbReference type="RefSeq" id="WP_025545572.1">
    <property type="nucleotide sequence ID" value="NZ_CP034413.3"/>
</dbReference>
<accession>A0A4D7APC3</accession>
<feature type="transmembrane region" description="Helical" evidence="1">
    <location>
        <begin position="80"/>
        <end position="101"/>
    </location>
</feature>
<feature type="transmembrane region" description="Helical" evidence="1">
    <location>
        <begin position="190"/>
        <end position="210"/>
    </location>
</feature>
<sequence>MPRRKSAAYMSAGEQIAGTVLFVIYLLVLPFVTTPLFRLIGGLLGVTISTGLQNILYYYILFAATVIIFHGFLGRTSRHFAENLGGACKFMAIGLVALYGLNELVYRLTRLVVSNQTNLNDTTISAQIEDAPHMTLLIVIFLAPFVEEVLFRGLVFGNLRRKSAAVGYLVSCLLFALLHVWQFAVVNRDITYFLLMLQYLVPGLVLAWVYDRTGTLWTSIGLHAAANALSAWTLVA</sequence>
<proteinExistence type="predicted"/>
<feature type="transmembrane region" description="Helical" evidence="1">
    <location>
        <begin position="131"/>
        <end position="151"/>
    </location>
</feature>